<accession>A0A6J1NH43</accession>
<evidence type="ECO:0000256" key="1">
    <source>
        <dbReference type="SAM" id="MobiDB-lite"/>
    </source>
</evidence>
<evidence type="ECO:0000313" key="4">
    <source>
        <dbReference type="RefSeq" id="XP_023947120.1"/>
    </source>
</evidence>
<evidence type="ECO:0000259" key="2">
    <source>
        <dbReference type="Pfam" id="PF16060"/>
    </source>
</evidence>
<organism evidence="3 4">
    <name type="scientific">Bicyclus anynana</name>
    <name type="common">Squinting bush brown butterfly</name>
    <dbReference type="NCBI Taxonomy" id="110368"/>
    <lineage>
        <taxon>Eukaryota</taxon>
        <taxon>Metazoa</taxon>
        <taxon>Ecdysozoa</taxon>
        <taxon>Arthropoda</taxon>
        <taxon>Hexapoda</taxon>
        <taxon>Insecta</taxon>
        <taxon>Pterygota</taxon>
        <taxon>Neoptera</taxon>
        <taxon>Endopterygota</taxon>
        <taxon>Lepidoptera</taxon>
        <taxon>Glossata</taxon>
        <taxon>Ditrysia</taxon>
        <taxon>Papilionoidea</taxon>
        <taxon>Nymphalidae</taxon>
        <taxon>Satyrinae</taxon>
        <taxon>Satyrini</taxon>
        <taxon>Mycalesina</taxon>
        <taxon>Bicyclus</taxon>
    </lineage>
</organism>
<feature type="compositionally biased region" description="Basic and acidic residues" evidence="1">
    <location>
        <begin position="230"/>
        <end position="239"/>
    </location>
</feature>
<sequence>MTASGTGPVFFLGSRAHYQVLEQPTSGDVENGNASTETIYTASVEQLWPSVHADAHVDDNCNGELAWNYNDQNDTAVIYERTKPVGCVKRRSKRSSSEALLCEDEKPALLNRDFDKGDEKSKPSQRPSILTFLSSLARRKRRLETTQVYLQHLDSVLNTCSYRESCRCLDCQSRYFECAEESDEYSSDEDFTPYSQDVDSYGLPQLEDDDDEVFIDPKSDNTSTDLLLEDSSREEERTASEAQDEIETDKQLQMEVAASTSAMFNLLLYHPFSCSIQ</sequence>
<protein>
    <submittedName>
        <fullName evidence="4">Uncharacterized protein LOC112052333 isoform X1</fullName>
    </submittedName>
</protein>
<dbReference type="GeneID" id="112052333"/>
<feature type="domain" description="DUF4802" evidence="2">
    <location>
        <begin position="147"/>
        <end position="189"/>
    </location>
</feature>
<dbReference type="Proteomes" id="UP001652582">
    <property type="component" value="Chromosome 18"/>
</dbReference>
<proteinExistence type="predicted"/>
<dbReference type="OrthoDB" id="7425386at2759"/>
<dbReference type="KEGG" id="bany:112052333"/>
<reference evidence="4" key="1">
    <citation type="submission" date="2025-08" db="UniProtKB">
        <authorList>
            <consortium name="RefSeq"/>
        </authorList>
    </citation>
    <scope>IDENTIFICATION</scope>
</reference>
<keyword evidence="3" id="KW-1185">Reference proteome</keyword>
<evidence type="ECO:0000313" key="3">
    <source>
        <dbReference type="Proteomes" id="UP001652582"/>
    </source>
</evidence>
<dbReference type="InterPro" id="IPR032061">
    <property type="entry name" value="DUF4802"/>
</dbReference>
<feature type="region of interest" description="Disordered" evidence="1">
    <location>
        <begin position="186"/>
        <end position="249"/>
    </location>
</feature>
<gene>
    <name evidence="4" type="primary">LOC112052333</name>
</gene>
<dbReference type="RefSeq" id="XP_023947120.1">
    <property type="nucleotide sequence ID" value="XM_024091352.2"/>
</dbReference>
<name>A0A6J1NH43_BICAN</name>
<dbReference type="Pfam" id="PF16060">
    <property type="entry name" value="DUF4802"/>
    <property type="match status" value="1"/>
</dbReference>
<dbReference type="AlphaFoldDB" id="A0A6J1NH43"/>